<dbReference type="PROSITE" id="PS50005">
    <property type="entry name" value="TPR"/>
    <property type="match status" value="1"/>
</dbReference>
<dbReference type="PANTHER" id="PTHR12601">
    <property type="entry name" value="EUKARYOTIC TRANSLATION INITIATION FACTOR 3 SUBUNIT EIF-3"/>
    <property type="match status" value="1"/>
</dbReference>
<dbReference type="InterPro" id="IPR025697">
    <property type="entry name" value="CLU_dom"/>
</dbReference>
<feature type="compositionally biased region" description="Basic and acidic residues" evidence="1">
    <location>
        <begin position="48"/>
        <end position="58"/>
    </location>
</feature>
<comment type="caution">
    <text evidence="2">The sequence shown here is derived from an EMBL/GenBank/DDBJ whole genome shotgun (WGS) entry which is preliminary data.</text>
</comment>
<dbReference type="Pfam" id="PF13236">
    <property type="entry name" value="CLU"/>
    <property type="match status" value="1"/>
</dbReference>
<gene>
    <name evidence="2" type="ORF">QR98_0006280</name>
</gene>
<reference evidence="2 3" key="1">
    <citation type="journal article" date="2015" name="Parasit. Vectors">
        <title>Draft genome of the scabies mite.</title>
        <authorList>
            <person name="Rider S.D.Jr."/>
            <person name="Morgan M.S."/>
            <person name="Arlian L.G."/>
        </authorList>
    </citation>
    <scope>NUCLEOTIDE SEQUENCE [LARGE SCALE GENOMIC DNA]</scope>
    <source>
        <strain evidence="2">Arlian Lab</strain>
    </source>
</reference>
<dbReference type="InterPro" id="IPR033646">
    <property type="entry name" value="CLU-central"/>
</dbReference>
<dbReference type="Pfam" id="PF12807">
    <property type="entry name" value="eIF3_p135"/>
    <property type="match status" value="1"/>
</dbReference>
<dbReference type="Pfam" id="PF15044">
    <property type="entry name" value="CLU_N"/>
    <property type="match status" value="1"/>
</dbReference>
<protein>
    <submittedName>
        <fullName evidence="2">KIAA0664-like protein</fullName>
    </submittedName>
</protein>
<feature type="region of interest" description="Disordered" evidence="1">
    <location>
        <begin position="633"/>
        <end position="665"/>
    </location>
</feature>
<feature type="compositionally biased region" description="Basic and acidic residues" evidence="1">
    <location>
        <begin position="7"/>
        <end position="16"/>
    </location>
</feature>
<feature type="region of interest" description="Disordered" evidence="1">
    <location>
        <begin position="1181"/>
        <end position="1241"/>
    </location>
</feature>
<feature type="compositionally biased region" description="Polar residues" evidence="1">
    <location>
        <begin position="75"/>
        <end position="101"/>
    </location>
</feature>
<sequence length="1241" mass="140339">MPTACNTRDDDVDKSKSSNPNDNNNSNPISQDDQNVLHSNHANGDVTRNGDHQEEINKMQHGFIDDDVDDEMPTRDQSTSSPSSAPNETTNIKSSDNENSNLTEESLVLIPENTFTIKLSVPGIEPFELQVSPVELVQEINHQLIDREDTCHRTCFSLQLDGVTLDNFTELRNIEGLKEGSIIKLVEEPYTVREARIHVRHIRDLLKSLDINDSYNGIDCNSLSFMNTIAQNDLSDLKKTNKTVRSDLIDCLPPDYVLPPENNNTSSINTTNQTNNTVINGHNFSGINREVQLIPLQPQIKDVPKTPALKIITNSGWNPPPGNRKLRGDLIAEDAFSSKLSYEEHMPGQTRDWNEELQTTRELPRKTLSERIIRERAIFKVHSDFVSAATRGAMAVVDGNVLALNPNEDTKMQMFIWNSIFFSLGFDVRDHYKEVGGDAAAYAAPSNDLHGVRAYSFINVEGFSTLATAVIDYKGFRVTAQSIIPGILDRDQEQSVVYGSIDFGKTVVSHPKYLEILKKAGQVLKIIPHKVISKNGEEIEICSSVECKGIIGNDGRHYILDLLRTFPPDPHYVLTDGSELSEEMRKMGFPRNHKHKLSSLRQELIDAFFESRYLMFIRMAAYYLQQSDSLHNQPQMNLDQSSVNTKTETSNDSSNTDAKESEISDEMKKIAEKIVSTENDNETKESASNLSGTSIVGYNTKEIVRKAALDVGSLSETEFDIRFNPDIFSYGVLHADADTEMFKKQKQLIKDAAEFLIKVQIPTLSIGVSELVCRSIKHLFVSYMQTVEPLYMATAISHFLNCFFSATVTQPVNFDDMNKHSKRRGRKMRNGKTLSENRQDRQNSDWLTLTPKSFWSQLRNEMDTYYGWQPSKEIESVEALLNRYSIQKISMLRIVCIRTGIQILLREYNFDHKTRPAFTEDDILNVFPVVKHISPKANDAFNLFQTGQRKISEGNIRDSYDYISEALNLFNSVYGPLHPDIVQCLRLLGRINYILGDYSEACIQQQKAVLMSEKVNGIDHPHTITEYSNIGLILHAIGEYDYSLKFLEHALQLNLRYFGNRNLKIALNYHLIARTLSCMGDFRGALNNEKETYLIYKKELGANHEKTKESSECLRHLTNQAVVLQKKMNEIYKGNLNTFIPPIQIQPPSISSVMELLNVINGILFLHITTQDAESLREIQTVKSKQSQQEKDDTLDTKSSDKLLKNGNIGNESQASVGAKDEDHTSPTTDRLNNNIVFASA</sequence>
<evidence type="ECO:0000313" key="2">
    <source>
        <dbReference type="EMBL" id="KPM02219.1"/>
    </source>
</evidence>
<dbReference type="AlphaFoldDB" id="A0A131ZUJ9"/>
<dbReference type="VEuPathDB" id="VectorBase:SSCA002915"/>
<feature type="compositionally biased region" description="Polar residues" evidence="1">
    <location>
        <begin position="633"/>
        <end position="656"/>
    </location>
</feature>
<dbReference type="GO" id="GO:0003729">
    <property type="term" value="F:mRNA binding"/>
    <property type="evidence" value="ECO:0007669"/>
    <property type="project" value="TreeGrafter"/>
</dbReference>
<proteinExistence type="predicted"/>
<feature type="region of interest" description="Disordered" evidence="1">
    <location>
        <begin position="817"/>
        <end position="842"/>
    </location>
</feature>
<dbReference type="InterPro" id="IPR019734">
    <property type="entry name" value="TPR_rpt"/>
</dbReference>
<dbReference type="InterPro" id="IPR027523">
    <property type="entry name" value="CLU_prot"/>
</dbReference>
<evidence type="ECO:0000313" key="3">
    <source>
        <dbReference type="Proteomes" id="UP000616769"/>
    </source>
</evidence>
<feature type="compositionally biased region" description="Low complexity" evidence="1">
    <location>
        <begin position="17"/>
        <end position="34"/>
    </location>
</feature>
<dbReference type="GO" id="GO:0048312">
    <property type="term" value="P:intracellular distribution of mitochondria"/>
    <property type="evidence" value="ECO:0007669"/>
    <property type="project" value="TreeGrafter"/>
</dbReference>
<organism evidence="2 3">
    <name type="scientific">Sarcoptes scabiei</name>
    <name type="common">Itch mite</name>
    <name type="synonym">Acarus scabiei</name>
    <dbReference type="NCBI Taxonomy" id="52283"/>
    <lineage>
        <taxon>Eukaryota</taxon>
        <taxon>Metazoa</taxon>
        <taxon>Ecdysozoa</taxon>
        <taxon>Arthropoda</taxon>
        <taxon>Chelicerata</taxon>
        <taxon>Arachnida</taxon>
        <taxon>Acari</taxon>
        <taxon>Acariformes</taxon>
        <taxon>Sarcoptiformes</taxon>
        <taxon>Astigmata</taxon>
        <taxon>Psoroptidia</taxon>
        <taxon>Sarcoptoidea</taxon>
        <taxon>Sarcoptidae</taxon>
        <taxon>Sarcoptinae</taxon>
        <taxon>Sarcoptes</taxon>
    </lineage>
</organism>
<dbReference type="EMBL" id="JXLN01001216">
    <property type="protein sequence ID" value="KPM02219.1"/>
    <property type="molecule type" value="Genomic_DNA"/>
</dbReference>
<dbReference type="InterPro" id="IPR011990">
    <property type="entry name" value="TPR-like_helical_dom_sf"/>
</dbReference>
<dbReference type="Proteomes" id="UP000616769">
    <property type="component" value="Unassembled WGS sequence"/>
</dbReference>
<evidence type="ECO:0000256" key="1">
    <source>
        <dbReference type="SAM" id="MobiDB-lite"/>
    </source>
</evidence>
<dbReference type="OrthoDB" id="1414216at2759"/>
<dbReference type="PANTHER" id="PTHR12601:SF6">
    <property type="entry name" value="CLUSTERED MITOCHONDRIA PROTEIN HOMOLOG"/>
    <property type="match status" value="1"/>
</dbReference>
<dbReference type="Pfam" id="PF13374">
    <property type="entry name" value="TPR_10"/>
    <property type="match status" value="1"/>
</dbReference>
<dbReference type="GO" id="GO:0005737">
    <property type="term" value="C:cytoplasm"/>
    <property type="evidence" value="ECO:0007669"/>
    <property type="project" value="TreeGrafter"/>
</dbReference>
<feature type="compositionally biased region" description="Basic residues" evidence="1">
    <location>
        <begin position="820"/>
        <end position="830"/>
    </location>
</feature>
<name>A0A131ZUJ9_SARSC</name>
<dbReference type="CDD" id="cd15466">
    <property type="entry name" value="CLU-central"/>
    <property type="match status" value="1"/>
</dbReference>
<dbReference type="SUPFAM" id="SSF48452">
    <property type="entry name" value="TPR-like"/>
    <property type="match status" value="1"/>
</dbReference>
<feature type="compositionally biased region" description="Polar residues" evidence="1">
    <location>
        <begin position="1226"/>
        <end position="1241"/>
    </location>
</feature>
<dbReference type="Pfam" id="PF13424">
    <property type="entry name" value="TPR_12"/>
    <property type="match status" value="1"/>
</dbReference>
<dbReference type="PROSITE" id="PS51823">
    <property type="entry name" value="CLU"/>
    <property type="match status" value="1"/>
</dbReference>
<accession>A0A131ZUJ9</accession>
<dbReference type="Gene3D" id="1.25.40.10">
    <property type="entry name" value="Tetratricopeptide repeat domain"/>
    <property type="match status" value="1"/>
</dbReference>
<feature type="compositionally biased region" description="Basic and acidic residues" evidence="1">
    <location>
        <begin position="1188"/>
        <end position="1204"/>
    </location>
</feature>
<feature type="region of interest" description="Disordered" evidence="1">
    <location>
        <begin position="1"/>
        <end position="101"/>
    </location>
</feature>
<dbReference type="InterPro" id="IPR028275">
    <property type="entry name" value="CLU_N"/>
</dbReference>